<evidence type="ECO:0000313" key="3">
    <source>
        <dbReference type="Proteomes" id="UP000634668"/>
    </source>
</evidence>
<accession>A0A918IMW7</accession>
<reference evidence="2" key="1">
    <citation type="journal article" date="2014" name="Int. J. Syst. Evol. Microbiol.">
        <title>Complete genome sequence of Corynebacterium casei LMG S-19264T (=DSM 44701T), isolated from a smear-ripened cheese.</title>
        <authorList>
            <consortium name="US DOE Joint Genome Institute (JGI-PGF)"/>
            <person name="Walter F."/>
            <person name="Albersmeier A."/>
            <person name="Kalinowski J."/>
            <person name="Ruckert C."/>
        </authorList>
    </citation>
    <scope>NUCLEOTIDE SEQUENCE</scope>
    <source>
        <strain evidence="2">KCTC 12113</strain>
    </source>
</reference>
<dbReference type="RefSeq" id="WP_026815246.1">
    <property type="nucleotide sequence ID" value="NZ_BMWP01000001.1"/>
</dbReference>
<proteinExistence type="predicted"/>
<keyword evidence="3" id="KW-1185">Reference proteome</keyword>
<evidence type="ECO:0000313" key="2">
    <source>
        <dbReference type="EMBL" id="GGW22421.1"/>
    </source>
</evidence>
<feature type="region of interest" description="Disordered" evidence="1">
    <location>
        <begin position="26"/>
        <end position="49"/>
    </location>
</feature>
<dbReference type="EMBL" id="BMWP01000001">
    <property type="protein sequence ID" value="GGW22421.1"/>
    <property type="molecule type" value="Genomic_DNA"/>
</dbReference>
<protein>
    <recommendedName>
        <fullName evidence="4">Exo-alpha-sialidase</fullName>
    </recommendedName>
</protein>
<comment type="caution">
    <text evidence="2">The sequence shown here is derived from an EMBL/GenBank/DDBJ whole genome shotgun (WGS) entry which is preliminary data.</text>
</comment>
<evidence type="ECO:0008006" key="4">
    <source>
        <dbReference type="Google" id="ProtNLM"/>
    </source>
</evidence>
<dbReference type="Proteomes" id="UP000634668">
    <property type="component" value="Unassembled WGS sequence"/>
</dbReference>
<dbReference type="AlphaFoldDB" id="A0A918IMW7"/>
<gene>
    <name evidence="2" type="ORF">GCM10007383_02630</name>
</gene>
<evidence type="ECO:0000256" key="1">
    <source>
        <dbReference type="SAM" id="MobiDB-lite"/>
    </source>
</evidence>
<reference evidence="2" key="2">
    <citation type="submission" date="2020-09" db="EMBL/GenBank/DDBJ databases">
        <authorList>
            <person name="Sun Q."/>
            <person name="Kim S."/>
        </authorList>
    </citation>
    <scope>NUCLEOTIDE SEQUENCE</scope>
    <source>
        <strain evidence="2">KCTC 12113</strain>
    </source>
</reference>
<name>A0A918IMW7_9FLAO</name>
<sequence length="414" mass="45291">MRPYTLITFLALTILISACNNGEKKAKKDSTDNQQLVHSIPSPAGTESSLPSLFTDKNIAMLSWVDKVNDSTVRLNYSSLLDGVWQQPKEIIQGENWFVNWADFPSITASNGNLLSHILKKSSQDTYSYDIRINVLPAGDSIWSNDLPLHTDGTESEHGFVTAFPYQDNSFFITWLDGRNTVGHGHGNEHAGAMSLRAAAVSPSGTVSNEVMLDDSTCDCCQTTAAITNNGPVVLYRDRSEDEIRDISITRLVNGEWTAPKTIFDDGWQIKGCPVNGPKAAVMGNSLGVTWFTAANNEPKVKMVFSADGGEHFDAPIIISDKAPIGRVDILMIDTKNAIVSWMENTENNARLMAMKVNSSGKKSDPIVVASLGASRNSGFPQMGLVEDKIHFAWTDVNDETSTIKMAYTLLDSF</sequence>
<organism evidence="2 3">
    <name type="scientific">Arenibacter certesii</name>
    <dbReference type="NCBI Taxonomy" id="228955"/>
    <lineage>
        <taxon>Bacteria</taxon>
        <taxon>Pseudomonadati</taxon>
        <taxon>Bacteroidota</taxon>
        <taxon>Flavobacteriia</taxon>
        <taxon>Flavobacteriales</taxon>
        <taxon>Flavobacteriaceae</taxon>
        <taxon>Arenibacter</taxon>
    </lineage>
</organism>
<dbReference type="PROSITE" id="PS51257">
    <property type="entry name" value="PROKAR_LIPOPROTEIN"/>
    <property type="match status" value="1"/>
</dbReference>